<gene>
    <name evidence="7" type="ORF">K437DRAFT_223794</name>
</gene>
<feature type="domain" description="Nucleoporin POM152 ninth Ig-like" evidence="6">
    <location>
        <begin position="1139"/>
        <end position="1208"/>
    </location>
</feature>
<dbReference type="InterPro" id="IPR056544">
    <property type="entry name" value="Ig_POM152"/>
</dbReference>
<dbReference type="OrthoDB" id="5529162at2759"/>
<protein>
    <recommendedName>
        <fullName evidence="9">Nucleoporin Pom152</fullName>
    </recommendedName>
</protein>
<dbReference type="Proteomes" id="UP000027361">
    <property type="component" value="Unassembled WGS sequence"/>
</dbReference>
<keyword evidence="1" id="KW-0812">Transmembrane</keyword>
<accession>A0A066W0P7</accession>
<dbReference type="InterPro" id="IPR056541">
    <property type="entry name" value="Ig-like_POM152"/>
</dbReference>
<name>A0A066W0P7_TILAU</name>
<dbReference type="Pfam" id="PF24527">
    <property type="entry name" value="Ig-like_Pom152_9"/>
    <property type="match status" value="1"/>
</dbReference>
<evidence type="ECO:0000313" key="8">
    <source>
        <dbReference type="Proteomes" id="UP000027361"/>
    </source>
</evidence>
<dbReference type="GO" id="GO:0006999">
    <property type="term" value="P:nuclear pore organization"/>
    <property type="evidence" value="ECO:0007669"/>
    <property type="project" value="TreeGrafter"/>
</dbReference>
<dbReference type="Pfam" id="PF24097">
    <property type="entry name" value="TMD_POM152"/>
    <property type="match status" value="1"/>
</dbReference>
<dbReference type="HOGENOM" id="CLU_002415_0_0_1"/>
<dbReference type="Pfam" id="PF24312">
    <property type="entry name" value="Ig-like_POM152"/>
    <property type="match status" value="2"/>
</dbReference>
<dbReference type="OMA" id="DRSNCKR"/>
<dbReference type="InterPro" id="IPR056540">
    <property type="entry name" value="TMD_POM152"/>
</dbReference>
<dbReference type="PANTHER" id="PTHR28206">
    <property type="entry name" value="NUCLEOPORIN POM152"/>
    <property type="match status" value="1"/>
</dbReference>
<feature type="domain" description="Nucleoporin POM152 Ig-like" evidence="4">
    <location>
        <begin position="511"/>
        <end position="604"/>
    </location>
</feature>
<dbReference type="InterPro" id="IPR056542">
    <property type="entry name" value="Ig-like_POM152_1st"/>
</dbReference>
<keyword evidence="1" id="KW-1133">Transmembrane helix</keyword>
<feature type="domain" description="Nucleoporin POM152 first Ig-like" evidence="5">
    <location>
        <begin position="210"/>
        <end position="359"/>
    </location>
</feature>
<feature type="domain" description="Nucleoporin POM152 Ig-like" evidence="4">
    <location>
        <begin position="818"/>
        <end position="900"/>
    </location>
</feature>
<evidence type="ECO:0008006" key="9">
    <source>
        <dbReference type="Google" id="ProtNLM"/>
    </source>
</evidence>
<reference evidence="7 8" key="1">
    <citation type="submission" date="2014-05" db="EMBL/GenBank/DDBJ databases">
        <title>Draft genome sequence of a rare smut relative, Tilletiaria anomala UBC 951.</title>
        <authorList>
            <consortium name="DOE Joint Genome Institute"/>
            <person name="Toome M."/>
            <person name="Kuo A."/>
            <person name="Henrissat B."/>
            <person name="Lipzen A."/>
            <person name="Tritt A."/>
            <person name="Yoshinaga Y."/>
            <person name="Zane M."/>
            <person name="Barry K."/>
            <person name="Grigoriev I.V."/>
            <person name="Spatafora J.W."/>
            <person name="Aimea M.C."/>
        </authorList>
    </citation>
    <scope>NUCLEOTIDE SEQUENCE [LARGE SCALE GENOMIC DNA]</scope>
    <source>
        <strain evidence="7 8">UBC 951</strain>
    </source>
</reference>
<evidence type="ECO:0000259" key="2">
    <source>
        <dbReference type="Pfam" id="PF23664"/>
    </source>
</evidence>
<feature type="transmembrane region" description="Helical" evidence="1">
    <location>
        <begin position="88"/>
        <end position="106"/>
    </location>
</feature>
<feature type="transmembrane region" description="Helical" evidence="1">
    <location>
        <begin position="118"/>
        <end position="140"/>
    </location>
</feature>
<dbReference type="InterPro" id="IPR056543">
    <property type="entry name" value="Ig-like_POM152_9th"/>
</dbReference>
<dbReference type="PANTHER" id="PTHR28206:SF1">
    <property type="entry name" value="NUCLEOPORIN POM152"/>
    <property type="match status" value="1"/>
</dbReference>
<dbReference type="GO" id="GO:0070762">
    <property type="term" value="C:nuclear pore transmembrane ring"/>
    <property type="evidence" value="ECO:0007669"/>
    <property type="project" value="TreeGrafter"/>
</dbReference>
<dbReference type="RefSeq" id="XP_013243443.1">
    <property type="nucleotide sequence ID" value="XM_013387989.1"/>
</dbReference>
<dbReference type="EMBL" id="JMSN01000037">
    <property type="protein sequence ID" value="KDN46128.1"/>
    <property type="molecule type" value="Genomic_DNA"/>
</dbReference>
<dbReference type="Pfam" id="PF23664">
    <property type="entry name" value="Ig_Pom152"/>
    <property type="match status" value="1"/>
</dbReference>
<dbReference type="GO" id="GO:0006606">
    <property type="term" value="P:protein import into nucleus"/>
    <property type="evidence" value="ECO:0007669"/>
    <property type="project" value="TreeGrafter"/>
</dbReference>
<proteinExistence type="predicted"/>
<dbReference type="Pfam" id="PF24519">
    <property type="entry name" value="Ig-like_Pom152_1"/>
    <property type="match status" value="1"/>
</dbReference>
<dbReference type="InParanoid" id="A0A066W0P7"/>
<evidence type="ECO:0000259" key="5">
    <source>
        <dbReference type="Pfam" id="PF24519"/>
    </source>
</evidence>
<evidence type="ECO:0000259" key="4">
    <source>
        <dbReference type="Pfam" id="PF24312"/>
    </source>
</evidence>
<evidence type="ECO:0000256" key="1">
    <source>
        <dbReference type="SAM" id="Phobius"/>
    </source>
</evidence>
<dbReference type="FunCoup" id="A0A066W0P7">
    <property type="interactions" value="60"/>
</dbReference>
<feature type="domain" description="Nucleoporin POM152 N-terminal transmembrane" evidence="3">
    <location>
        <begin position="39"/>
        <end position="137"/>
    </location>
</feature>
<keyword evidence="1" id="KW-0472">Membrane</keyword>
<dbReference type="GO" id="GO:0017056">
    <property type="term" value="F:structural constituent of nuclear pore"/>
    <property type="evidence" value="ECO:0007669"/>
    <property type="project" value="InterPro"/>
</dbReference>
<comment type="caution">
    <text evidence="7">The sequence shown here is derived from an EMBL/GenBank/DDBJ whole genome shotgun (WGS) entry which is preliminary data.</text>
</comment>
<feature type="transmembrane region" description="Helical" evidence="1">
    <location>
        <begin position="45"/>
        <end position="68"/>
    </location>
</feature>
<feature type="domain" description="Nucleoporin POM152 immunoglobulin-like" evidence="2">
    <location>
        <begin position="609"/>
        <end position="710"/>
    </location>
</feature>
<evidence type="ECO:0000313" key="7">
    <source>
        <dbReference type="EMBL" id="KDN46128.1"/>
    </source>
</evidence>
<dbReference type="STRING" id="1037660.A0A066W0P7"/>
<sequence length="1332" mass="145923">MSGTQAGPTAVLSKAGVPLETKPAASSSQVPLISPSVIDAPTQRLYAVSFFILSQAYKLFLVLPALTLGQEALQDGALSMLGSASQPMLFLPQAALIDFTAMLIIFKMRIPRLSPPKARWLVIFILLEFCNYTIVTKAAWVGVLLRSLFRLLALLIPGLGGQISKQLGISENWVRVPDLISPQSRILGQHTIHMLPRSAAEIVLPATRPSCKCIGPLSPQVTIPVVFNNTRPRWLQYSISPFGGVGDIQMHNVTISDKDLRKANHAQEHPLTPEEEEELDLEELSEITGKSWSPQSAGDDFIWRRRQAESRGRKVLGRRAQATAQYVYDLAIKDVGRLTLERVLDGAQRDVFIRNDDEIVFVECPAVSLTSRGQDKQEELLFHPRGWRKLLSPLPTLDVCPATEVELSLVVQGIAPLEVTFTEIRTVNGRQDAQQRTISHVRPLGDEEQTTRSWAHVRQMVLPLTVQTKHAGVYELQVDRVKDGFGNVVQVDALASAVQLHSRQSITVHGRPRAQLRGCERPFVILEGKPPKQLGVAIDLDEPFSAAVYFEPESFSTGQVSTSDVTGAGSRQPAIFHATEPGTYSIKSVNTTFCDGSVVSPWTCTVTKVPKPKASITLDTIDDQCAGAVGVKAHADLVGTPPFKLEYEVQLNGHSVRRMWTTDRSRAELEFPLEKEGRVEYGFLSLADAHYRDPIPLDGPRIQRIIHPLASASFVGRRGTVEPVVVRSCSGDVVQAEIILQGVEPFELFYEARTAYGLSTHSASALASGRHTLDIPLGDDLSKKGGAMVVTLTKIRDSRGCEKDLSTKDLRVEVKRHKPTAAFTAIQASERQTKLLEGSEARLPITLTGEGPWEVVYTMNGQRVETTVAKADAELTVDRPGQYRLLSIHDSSCPGDVVESRAVWDVSWIEKPTVRFASDEGSVQRNGSLLRAAICRGVPDHVAIQAQGHFPVSLIYEGRLPETPGHRPILRDSLTVPQESAYVPLHTDEPGWHRYSLIGVGDALYSNQAGKYGTLEQMVFDNPSATFTSTSASTFCLHDTLTSSDKPPSLQLRGRPPFTVKVDVQSPSATIQSFLIDGIPQASATLDLARFGFEFNQTGRWSAAIRSVLDGNGCWTDYDTHSGEGDGRITFDVLETAGIASVGVRDDFCVGEAIEFTLQGSPPWTVVYGFNGRNSSAKVRESLFSRIAEKPGVLEIKSVAHGGTRCRLEIPNPGAMGLVKSLHDLPSVRVDEGKNFVQDIVEGTQAEIKFHFSGKPPFSFTYHRTEPADAVTNPRVLDTQTVTGILDHEYSIYTSEEGTWGVTWLQDRHCAVSIDGSTRKSLGKSKLAISAP</sequence>
<keyword evidence="8" id="KW-1185">Reference proteome</keyword>
<evidence type="ECO:0000259" key="6">
    <source>
        <dbReference type="Pfam" id="PF24527"/>
    </source>
</evidence>
<dbReference type="InterPro" id="IPR037701">
    <property type="entry name" value="Pom152"/>
</dbReference>
<evidence type="ECO:0000259" key="3">
    <source>
        <dbReference type="Pfam" id="PF24097"/>
    </source>
</evidence>
<dbReference type="GeneID" id="25262444"/>
<organism evidence="7 8">
    <name type="scientific">Tilletiaria anomala (strain ATCC 24038 / CBS 436.72 / UBC 951)</name>
    <dbReference type="NCBI Taxonomy" id="1037660"/>
    <lineage>
        <taxon>Eukaryota</taxon>
        <taxon>Fungi</taxon>
        <taxon>Dikarya</taxon>
        <taxon>Basidiomycota</taxon>
        <taxon>Ustilaginomycotina</taxon>
        <taxon>Exobasidiomycetes</taxon>
        <taxon>Georgefischeriales</taxon>
        <taxon>Tilletiariaceae</taxon>
        <taxon>Tilletiaria</taxon>
    </lineage>
</organism>